<evidence type="ECO:0000256" key="1">
    <source>
        <dbReference type="SAM" id="Phobius"/>
    </source>
</evidence>
<keyword evidence="1" id="KW-0812">Transmembrane</keyword>
<comment type="caution">
    <text evidence="2">The sequence shown here is derived from an EMBL/GenBank/DDBJ whole genome shotgun (WGS) entry which is preliminary data.</text>
</comment>
<name>A0A7X9XCW1_9BACT</name>
<dbReference type="EMBL" id="JABANE010000138">
    <property type="protein sequence ID" value="NME72145.1"/>
    <property type="molecule type" value="Genomic_DNA"/>
</dbReference>
<reference evidence="2 3" key="1">
    <citation type="submission" date="2020-04" db="EMBL/GenBank/DDBJ databases">
        <title>Flammeovirga sp. SR4, a novel species isolated from seawater.</title>
        <authorList>
            <person name="Wang X."/>
        </authorList>
    </citation>
    <scope>NUCLEOTIDE SEQUENCE [LARGE SCALE GENOMIC DNA]</scope>
    <source>
        <strain evidence="2 3">ATCC 23126</strain>
    </source>
</reference>
<protein>
    <submittedName>
        <fullName evidence="2">Uncharacterized protein</fullName>
    </submittedName>
</protein>
<keyword evidence="1" id="KW-1133">Transmembrane helix</keyword>
<dbReference type="AlphaFoldDB" id="A0A7X9XCW1"/>
<gene>
    <name evidence="2" type="ORF">HHU12_29560</name>
</gene>
<sequence>MQAYIRNTNHTINRFDLICSFLLGVNIMGVIGMQFFLDSTLSYLLFCGLGGILFLLISLSKRYIFLKQVTVQNTQLVFKTHILFLSYKYSCQIENIKITRTYYSLVLRCNRPNKGEEIKKFKLSSSNWKELEDLERLILSSKKRAALDG</sequence>
<feature type="transmembrane region" description="Helical" evidence="1">
    <location>
        <begin position="12"/>
        <end position="35"/>
    </location>
</feature>
<keyword evidence="3" id="KW-1185">Reference proteome</keyword>
<dbReference type="RefSeq" id="WP_169660339.1">
    <property type="nucleotide sequence ID" value="NZ_JABANE010000138.1"/>
</dbReference>
<dbReference type="Proteomes" id="UP000576082">
    <property type="component" value="Unassembled WGS sequence"/>
</dbReference>
<feature type="transmembrane region" description="Helical" evidence="1">
    <location>
        <begin position="41"/>
        <end position="59"/>
    </location>
</feature>
<accession>A0A7X9XCW1</accession>
<proteinExistence type="predicted"/>
<organism evidence="2 3">
    <name type="scientific">Flammeovirga aprica JL-4</name>
    <dbReference type="NCBI Taxonomy" id="694437"/>
    <lineage>
        <taxon>Bacteria</taxon>
        <taxon>Pseudomonadati</taxon>
        <taxon>Bacteroidota</taxon>
        <taxon>Cytophagia</taxon>
        <taxon>Cytophagales</taxon>
        <taxon>Flammeovirgaceae</taxon>
        <taxon>Flammeovirga</taxon>
    </lineage>
</organism>
<evidence type="ECO:0000313" key="3">
    <source>
        <dbReference type="Proteomes" id="UP000576082"/>
    </source>
</evidence>
<evidence type="ECO:0000313" key="2">
    <source>
        <dbReference type="EMBL" id="NME72145.1"/>
    </source>
</evidence>
<keyword evidence="1" id="KW-0472">Membrane</keyword>